<reference evidence="1 2" key="1">
    <citation type="submission" date="2018-08" db="EMBL/GenBank/DDBJ databases">
        <title>A genome reference for cultivated species of the human gut microbiota.</title>
        <authorList>
            <person name="Zou Y."/>
            <person name="Xue W."/>
            <person name="Luo G."/>
        </authorList>
    </citation>
    <scope>NUCLEOTIDE SEQUENCE [LARGE SCALE GENOMIC DNA]</scope>
    <source>
        <strain evidence="1 2">AM22-9LB</strain>
    </source>
</reference>
<proteinExistence type="predicted"/>
<dbReference type="Proteomes" id="UP000284220">
    <property type="component" value="Unassembled WGS sequence"/>
</dbReference>
<dbReference type="RefSeq" id="WP_118197370.1">
    <property type="nucleotide sequence ID" value="NZ_QRHZ01000001.1"/>
</dbReference>
<accession>A0A414SKE1</accession>
<organism evidence="1 2">
    <name type="scientific">Blautia obeum</name>
    <dbReference type="NCBI Taxonomy" id="40520"/>
    <lineage>
        <taxon>Bacteria</taxon>
        <taxon>Bacillati</taxon>
        <taxon>Bacillota</taxon>
        <taxon>Clostridia</taxon>
        <taxon>Lachnospirales</taxon>
        <taxon>Lachnospiraceae</taxon>
        <taxon>Blautia</taxon>
    </lineage>
</organism>
<dbReference type="EMBL" id="QRHZ01000001">
    <property type="protein sequence ID" value="RHG20048.1"/>
    <property type="molecule type" value="Genomic_DNA"/>
</dbReference>
<name>A0A414SKE1_9FIRM</name>
<protein>
    <submittedName>
        <fullName evidence="1">Uncharacterized protein</fullName>
    </submittedName>
</protein>
<evidence type="ECO:0000313" key="1">
    <source>
        <dbReference type="EMBL" id="RHG20048.1"/>
    </source>
</evidence>
<evidence type="ECO:0000313" key="2">
    <source>
        <dbReference type="Proteomes" id="UP000284220"/>
    </source>
</evidence>
<comment type="caution">
    <text evidence="1">The sequence shown here is derived from an EMBL/GenBank/DDBJ whole genome shotgun (WGS) entry which is preliminary data.</text>
</comment>
<gene>
    <name evidence="1" type="ORF">DW272_02255</name>
</gene>
<dbReference type="AlphaFoldDB" id="A0A414SKE1"/>
<sequence>MKNIEYYKEKILDIIGHGDSVGVDRNTNEPEGCAFLGCENCKLLDNCNNGLQEWCNEEYIEKPQITENDKKFLDIVNPKFKYIVKDRDNILCLSMEMPFRGENHWIGVNSCEYISENCFNGLFRFIKWDDEEPWRLDDLKKLEICE</sequence>